<keyword evidence="2" id="KW-1185">Reference proteome</keyword>
<organism evidence="1 2">
    <name type="scientific">Neobacillus bataviensis</name>
    <dbReference type="NCBI Taxonomy" id="220685"/>
    <lineage>
        <taxon>Bacteria</taxon>
        <taxon>Bacillati</taxon>
        <taxon>Bacillota</taxon>
        <taxon>Bacilli</taxon>
        <taxon>Bacillales</taxon>
        <taxon>Bacillaceae</taxon>
        <taxon>Neobacillus</taxon>
    </lineage>
</organism>
<comment type="caution">
    <text evidence="1">The sequence shown here is derived from an EMBL/GenBank/DDBJ whole genome shotgun (WGS) entry which is preliminary data.</text>
</comment>
<dbReference type="Proteomes" id="UP000319671">
    <property type="component" value="Unassembled WGS sequence"/>
</dbReference>
<evidence type="ECO:0000313" key="2">
    <source>
        <dbReference type="Proteomes" id="UP000319671"/>
    </source>
</evidence>
<dbReference type="Pfam" id="PF11553">
    <property type="entry name" value="DUF3231"/>
    <property type="match status" value="1"/>
</dbReference>
<reference evidence="1 2" key="1">
    <citation type="submission" date="2019-06" db="EMBL/GenBank/DDBJ databases">
        <title>Sorghum-associated microbial communities from plants grown in Nebraska, USA.</title>
        <authorList>
            <person name="Schachtman D."/>
        </authorList>
    </citation>
    <scope>NUCLEOTIDE SEQUENCE [LARGE SCALE GENOMIC DNA]</scope>
    <source>
        <strain evidence="1 2">2482</strain>
    </source>
</reference>
<accession>A0A561DEU2</accession>
<dbReference type="InterPro" id="IPR021617">
    <property type="entry name" value="DUF3231"/>
</dbReference>
<protein>
    <submittedName>
        <fullName evidence="1">Uncharacterized protein DUF3231</fullName>
    </submittedName>
</protein>
<dbReference type="InterPro" id="IPR012347">
    <property type="entry name" value="Ferritin-like"/>
</dbReference>
<dbReference type="RefSeq" id="WP_144565356.1">
    <property type="nucleotide sequence ID" value="NZ_VIVN01000005.1"/>
</dbReference>
<sequence>MPDVIKAVNNVIQSFVNDEPKPPLHVGEVMSCWSYLSELSDEQVHSEAGINSTTDPELRKAFHEAVELFKSQKERIITFMLSEGVPIPPLSESKPQSNPSDVPLGVKLTDDELANSLNIKIVILISYCANAIIQTVRNDVTLIWLEYLQEYMTFGATLKALVKRRGWLKVPPYYYAPGAPIK</sequence>
<gene>
    <name evidence="1" type="ORF">FB550_105285</name>
</gene>
<proteinExistence type="predicted"/>
<dbReference type="Gene3D" id="1.20.1260.10">
    <property type="match status" value="1"/>
</dbReference>
<evidence type="ECO:0000313" key="1">
    <source>
        <dbReference type="EMBL" id="TWE01916.1"/>
    </source>
</evidence>
<dbReference type="AlphaFoldDB" id="A0A561DEU2"/>
<dbReference type="EMBL" id="VIVN01000005">
    <property type="protein sequence ID" value="TWE01916.1"/>
    <property type="molecule type" value="Genomic_DNA"/>
</dbReference>
<name>A0A561DEU2_9BACI</name>